<feature type="transmembrane region" description="Helical" evidence="1">
    <location>
        <begin position="137"/>
        <end position="161"/>
    </location>
</feature>
<dbReference type="AlphaFoldDB" id="A0A4U5Q0W6"/>
<keyword evidence="1" id="KW-0472">Membrane</keyword>
<reference evidence="2" key="1">
    <citation type="submission" date="2018-10" db="EMBL/GenBank/DDBJ databases">
        <title>Population genomic analysis revealed the cold adaptation of white poplar.</title>
        <authorList>
            <person name="Liu Y.-J."/>
        </authorList>
    </citation>
    <scope>NUCLEOTIDE SEQUENCE [LARGE SCALE GENOMIC DNA]</scope>
    <source>
        <strain evidence="2">PAL-ZL1</strain>
    </source>
</reference>
<comment type="caution">
    <text evidence="2">The sequence shown here is derived from an EMBL/GenBank/DDBJ whole genome shotgun (WGS) entry which is preliminary data.</text>
</comment>
<protein>
    <submittedName>
        <fullName evidence="2">Uncharacterized protein</fullName>
    </submittedName>
</protein>
<proteinExistence type="predicted"/>
<accession>A0A4U5Q0W6</accession>
<keyword evidence="1" id="KW-0812">Transmembrane</keyword>
<evidence type="ECO:0000256" key="1">
    <source>
        <dbReference type="SAM" id="Phobius"/>
    </source>
</evidence>
<keyword evidence="1" id="KW-1133">Transmembrane helix</keyword>
<organism evidence="2">
    <name type="scientific">Populus alba</name>
    <name type="common">White poplar</name>
    <dbReference type="NCBI Taxonomy" id="43335"/>
    <lineage>
        <taxon>Eukaryota</taxon>
        <taxon>Viridiplantae</taxon>
        <taxon>Streptophyta</taxon>
        <taxon>Embryophyta</taxon>
        <taxon>Tracheophyta</taxon>
        <taxon>Spermatophyta</taxon>
        <taxon>Magnoliopsida</taxon>
        <taxon>eudicotyledons</taxon>
        <taxon>Gunneridae</taxon>
        <taxon>Pentapetalae</taxon>
        <taxon>rosids</taxon>
        <taxon>fabids</taxon>
        <taxon>Malpighiales</taxon>
        <taxon>Salicaceae</taxon>
        <taxon>Saliceae</taxon>
        <taxon>Populus</taxon>
    </lineage>
</organism>
<sequence length="209" mass="23132">MFLSSSSPLWFLCVFAFSLLFFSVLVPPSILGAVAAEDGALKLLLLKATKTVVTLVVTLVYCSPWFSFCVSSAQDINDGDEDVSSASSLVKSMEVLLLSGFLEAEELLKMVKRWLKTDSVSPPLPGFVSSVFFFSPASSFLCNVPLGSALLSFVAFFLHLLCFLEKKQRNESLFLFLLPHPLFVMFFLLWFLSPLSMPSVDRASVLMQE</sequence>
<feature type="transmembrane region" description="Helical" evidence="1">
    <location>
        <begin position="173"/>
        <end position="192"/>
    </location>
</feature>
<gene>
    <name evidence="2" type="ORF">D5086_0000171680</name>
</gene>
<evidence type="ECO:0000313" key="2">
    <source>
        <dbReference type="EMBL" id="TKS01615.1"/>
    </source>
</evidence>
<dbReference type="EMBL" id="RCHU01000563">
    <property type="protein sequence ID" value="TKS01615.1"/>
    <property type="molecule type" value="Genomic_DNA"/>
</dbReference>
<name>A0A4U5Q0W6_POPAL</name>